<comment type="subcellular location">
    <subcellularLocation>
        <location evidence="1">Cell envelope</location>
    </subcellularLocation>
</comment>
<dbReference type="PROSITE" id="PS51257">
    <property type="entry name" value="PROKAR_LIPOPROTEIN"/>
    <property type="match status" value="1"/>
</dbReference>
<sequence length="382" mass="40876">MKRKLLSAVLSMAMAASLMVGCGSAAPAQTQTDNSAAQTETKTETKTETPAQTESAGGGKVGVAMPTKDLQRWNQDGANMEEQLKAAGYDVDLQYASNDIATQVSQIENMISQGAQVLVIASIDGDSLGTVLAQAKEAGISVIAYDRLIMNSDAVSYYATFDNYMVGTKQGEYIRDQLDLDNAAGPFNIEIFTGDPGDNSARFFYGGAMDVLNKYIDEGKLVVQSGQKDFDNVATANWSTENAQSRMDAIISANYANGTKLDAVLCSNDSTALGVTNSLEANYTGDWPIITGQDCDVANVKNMIAGKQSMSIFKDTRTLAAKTVEMVDAIMKGTDAPVNDTSTYNNGTGVIPSYLCEPVFADVNNYKELLIDSGYYKESDLQ</sequence>
<dbReference type="Pfam" id="PF13407">
    <property type="entry name" value="Peripla_BP_4"/>
    <property type="match status" value="1"/>
</dbReference>
<dbReference type="Gene3D" id="3.40.50.2300">
    <property type="match status" value="2"/>
</dbReference>
<dbReference type="CDD" id="cd19994">
    <property type="entry name" value="PBP1_ChvE"/>
    <property type="match status" value="1"/>
</dbReference>
<feature type="signal peptide" evidence="4">
    <location>
        <begin position="1"/>
        <end position="25"/>
    </location>
</feature>
<dbReference type="PANTHER" id="PTHR30036:SF1">
    <property type="entry name" value="D-XYLOSE-BINDING PERIPLASMIC PROTEIN"/>
    <property type="match status" value="1"/>
</dbReference>
<feature type="region of interest" description="Disordered" evidence="3">
    <location>
        <begin position="25"/>
        <end position="64"/>
    </location>
</feature>
<dbReference type="GO" id="GO:0030246">
    <property type="term" value="F:carbohydrate binding"/>
    <property type="evidence" value="ECO:0007669"/>
    <property type="project" value="TreeGrafter"/>
</dbReference>
<protein>
    <submittedName>
        <fullName evidence="6">Monosaccharide ABC transporter substrate-binding protein, CUT2 family</fullName>
    </submittedName>
</protein>
<name>A0A1I5SRM1_9FIRM</name>
<dbReference type="PANTHER" id="PTHR30036">
    <property type="entry name" value="D-XYLOSE-BINDING PERIPLASMIC PROTEIN"/>
    <property type="match status" value="1"/>
</dbReference>
<keyword evidence="2 4" id="KW-0732">Signal</keyword>
<dbReference type="NCBIfam" id="NF040907">
    <property type="entry name" value="ChvE"/>
    <property type="match status" value="1"/>
</dbReference>
<dbReference type="RefSeq" id="WP_074885732.1">
    <property type="nucleotide sequence ID" value="NZ_FOXO01000007.1"/>
</dbReference>
<gene>
    <name evidence="6" type="ORF">SAMN04487928_10725</name>
</gene>
<feature type="chain" id="PRO_5010271540" evidence="4">
    <location>
        <begin position="26"/>
        <end position="382"/>
    </location>
</feature>
<accession>A0A1I5SRM1</accession>
<dbReference type="Proteomes" id="UP000182624">
    <property type="component" value="Unassembled WGS sequence"/>
</dbReference>
<dbReference type="GO" id="GO:0030288">
    <property type="term" value="C:outer membrane-bounded periplasmic space"/>
    <property type="evidence" value="ECO:0007669"/>
    <property type="project" value="TreeGrafter"/>
</dbReference>
<evidence type="ECO:0000256" key="4">
    <source>
        <dbReference type="SAM" id="SignalP"/>
    </source>
</evidence>
<feature type="domain" description="Periplasmic binding protein" evidence="5">
    <location>
        <begin position="61"/>
        <end position="334"/>
    </location>
</feature>
<dbReference type="InterPro" id="IPR028082">
    <property type="entry name" value="Peripla_BP_I"/>
</dbReference>
<dbReference type="EMBL" id="FOXO01000007">
    <property type="protein sequence ID" value="SFP73379.1"/>
    <property type="molecule type" value="Genomic_DNA"/>
</dbReference>
<evidence type="ECO:0000256" key="3">
    <source>
        <dbReference type="SAM" id="MobiDB-lite"/>
    </source>
</evidence>
<dbReference type="InterPro" id="IPR050555">
    <property type="entry name" value="Bact_Solute-Bind_Prot2"/>
</dbReference>
<evidence type="ECO:0000313" key="7">
    <source>
        <dbReference type="Proteomes" id="UP000182624"/>
    </source>
</evidence>
<proteinExistence type="predicted"/>
<evidence type="ECO:0000256" key="1">
    <source>
        <dbReference type="ARBA" id="ARBA00004196"/>
    </source>
</evidence>
<reference evidence="7" key="1">
    <citation type="submission" date="2016-10" db="EMBL/GenBank/DDBJ databases">
        <authorList>
            <person name="Varghese N."/>
            <person name="Submissions S."/>
        </authorList>
    </citation>
    <scope>NUCLEOTIDE SEQUENCE [LARGE SCALE GENOMIC DNA]</scope>
    <source>
        <strain evidence="7">P18</strain>
    </source>
</reference>
<evidence type="ECO:0000313" key="6">
    <source>
        <dbReference type="EMBL" id="SFP73379.1"/>
    </source>
</evidence>
<dbReference type="SUPFAM" id="SSF53822">
    <property type="entry name" value="Periplasmic binding protein-like I"/>
    <property type="match status" value="1"/>
</dbReference>
<keyword evidence="7" id="KW-1185">Reference proteome</keyword>
<dbReference type="AlphaFoldDB" id="A0A1I5SRM1"/>
<dbReference type="InterPro" id="IPR049784">
    <property type="entry name" value="ChvE-like"/>
</dbReference>
<dbReference type="InterPro" id="IPR025997">
    <property type="entry name" value="SBP_2_dom"/>
</dbReference>
<dbReference type="OrthoDB" id="9769193at2"/>
<evidence type="ECO:0000256" key="2">
    <source>
        <dbReference type="ARBA" id="ARBA00022729"/>
    </source>
</evidence>
<organism evidence="6 7">
    <name type="scientific">Butyrivibrio proteoclasticus</name>
    <dbReference type="NCBI Taxonomy" id="43305"/>
    <lineage>
        <taxon>Bacteria</taxon>
        <taxon>Bacillati</taxon>
        <taxon>Bacillota</taxon>
        <taxon>Clostridia</taxon>
        <taxon>Lachnospirales</taxon>
        <taxon>Lachnospiraceae</taxon>
        <taxon>Butyrivibrio</taxon>
    </lineage>
</organism>
<evidence type="ECO:0000259" key="5">
    <source>
        <dbReference type="Pfam" id="PF13407"/>
    </source>
</evidence>